<dbReference type="EMBL" id="CP121208">
    <property type="protein sequence ID" value="WFM82849.1"/>
    <property type="molecule type" value="Genomic_DNA"/>
</dbReference>
<evidence type="ECO:0000256" key="3">
    <source>
        <dbReference type="ARBA" id="ARBA00007931"/>
    </source>
</evidence>
<dbReference type="InterPro" id="IPR008915">
    <property type="entry name" value="Peptidase_M50"/>
</dbReference>
<dbReference type="InterPro" id="IPR036034">
    <property type="entry name" value="PDZ_sf"/>
</dbReference>
<comment type="subcellular location">
    <subcellularLocation>
        <location evidence="2">Membrane</location>
        <topology evidence="2">Multi-pass membrane protein</topology>
    </subcellularLocation>
</comment>
<dbReference type="PANTHER" id="PTHR42837:SF2">
    <property type="entry name" value="MEMBRANE METALLOPROTEASE ARASP2, CHLOROPLASTIC-RELATED"/>
    <property type="match status" value="1"/>
</dbReference>
<dbReference type="Gene3D" id="2.30.42.10">
    <property type="match status" value="1"/>
</dbReference>
<feature type="transmembrane region" description="Helical" evidence="11">
    <location>
        <begin position="379"/>
        <end position="404"/>
    </location>
</feature>
<sequence>MSFVLGVVIFIMGILVSVALHEFGHLIPAKIFGVLVPRYFVGFGPTLVSRVWRGTEWGIKAIPLGGFVSLAGMLPPAPAGTKITDAAGHPTMAEEARIESRNEIPAGQEHRAFWRLSAPKRLLVMFGGPFVNFLLALVFVLVSMCAIGTARPSTTLAQVHSCVSEQCEQAAPGKLAGLEVGDRIVSWNSHPVSSWADVQHEIALSSTTSVPVVVERSGRQVYINVAAVKIPGRNTPVVGISPAFVTERSSVSQALAATGNLTVATASVIVKLPVALWDVVVATVTGSPRDPGGIVGLVGVADAAGQIASADAQQYTFTQRAADMLMLLASLNMSLFIFNLLPLLPLDGGHMAAALWEIVRRRWAILRRRPDPGPVDTAALWPLSQAVVAFFIVMTVALIVADVLHPVL</sequence>
<evidence type="ECO:0000256" key="1">
    <source>
        <dbReference type="ARBA" id="ARBA00001947"/>
    </source>
</evidence>
<proteinExistence type="inferred from homology"/>
<evidence type="ECO:0000256" key="11">
    <source>
        <dbReference type="SAM" id="Phobius"/>
    </source>
</evidence>
<protein>
    <submittedName>
        <fullName evidence="13">Site-2 protease family protein</fullName>
    </submittedName>
</protein>
<dbReference type="GO" id="GO:0006508">
    <property type="term" value="P:proteolysis"/>
    <property type="evidence" value="ECO:0007669"/>
    <property type="project" value="UniProtKB-KW"/>
</dbReference>
<evidence type="ECO:0000313" key="13">
    <source>
        <dbReference type="EMBL" id="WFM82849.1"/>
    </source>
</evidence>
<evidence type="ECO:0000313" key="14">
    <source>
        <dbReference type="Proteomes" id="UP001215216"/>
    </source>
</evidence>
<reference evidence="13 14" key="1">
    <citation type="submission" date="2023-03" db="EMBL/GenBank/DDBJ databases">
        <title>Complete genome of Arcanobacterium canis strain DSM 25104 isolated in 2010 from a canine otitis externa in Germany.</title>
        <authorList>
            <person name="Borowiak M."/>
            <person name="Kreitlow A."/>
            <person name="Malorny B."/>
            <person name="Laemmler C."/>
            <person name="Prenger-Berninghoff E."/>
            <person name="Ploetz M."/>
            <person name="Abdulmawjood A."/>
        </authorList>
    </citation>
    <scope>NUCLEOTIDE SEQUENCE [LARGE SCALE GENOMIC DNA]</scope>
    <source>
        <strain evidence="13 14">DSM 25104</strain>
    </source>
</reference>
<comment type="cofactor">
    <cofactor evidence="1">
        <name>Zn(2+)</name>
        <dbReference type="ChEBI" id="CHEBI:29105"/>
    </cofactor>
</comment>
<keyword evidence="10 11" id="KW-0472">Membrane</keyword>
<dbReference type="CDD" id="cd06163">
    <property type="entry name" value="S2P-M50_PDZ_RseP-like"/>
    <property type="match status" value="1"/>
</dbReference>
<dbReference type="InterPro" id="IPR004387">
    <property type="entry name" value="Pept_M50_Zn"/>
</dbReference>
<organism evidence="13 14">
    <name type="scientific">Arcanobacterium canis</name>
    <dbReference type="NCBI Taxonomy" id="999183"/>
    <lineage>
        <taxon>Bacteria</taxon>
        <taxon>Bacillati</taxon>
        <taxon>Actinomycetota</taxon>
        <taxon>Actinomycetes</taxon>
        <taxon>Actinomycetales</taxon>
        <taxon>Actinomycetaceae</taxon>
        <taxon>Arcanobacterium</taxon>
    </lineage>
</organism>
<comment type="similarity">
    <text evidence="3">Belongs to the peptidase M50B family.</text>
</comment>
<evidence type="ECO:0000256" key="8">
    <source>
        <dbReference type="ARBA" id="ARBA00022989"/>
    </source>
</evidence>
<evidence type="ECO:0000256" key="6">
    <source>
        <dbReference type="ARBA" id="ARBA00022801"/>
    </source>
</evidence>
<evidence type="ECO:0000256" key="7">
    <source>
        <dbReference type="ARBA" id="ARBA00022833"/>
    </source>
</evidence>
<keyword evidence="6" id="KW-0378">Hydrolase</keyword>
<feature type="transmembrane region" description="Helical" evidence="11">
    <location>
        <begin position="324"/>
        <end position="344"/>
    </location>
</feature>
<evidence type="ECO:0000256" key="5">
    <source>
        <dbReference type="ARBA" id="ARBA00022692"/>
    </source>
</evidence>
<dbReference type="GO" id="GO:0008233">
    <property type="term" value="F:peptidase activity"/>
    <property type="evidence" value="ECO:0007669"/>
    <property type="project" value="UniProtKB-KW"/>
</dbReference>
<dbReference type="PANTHER" id="PTHR42837">
    <property type="entry name" value="REGULATOR OF SIGMA-E PROTEASE RSEP"/>
    <property type="match status" value="1"/>
</dbReference>
<feature type="transmembrane region" description="Helical" evidence="11">
    <location>
        <begin position="122"/>
        <end position="147"/>
    </location>
</feature>
<keyword evidence="5 11" id="KW-0812">Transmembrane</keyword>
<evidence type="ECO:0000256" key="4">
    <source>
        <dbReference type="ARBA" id="ARBA00022670"/>
    </source>
</evidence>
<dbReference type="RefSeq" id="WP_278012275.1">
    <property type="nucleotide sequence ID" value="NZ_CP121208.1"/>
</dbReference>
<name>A0ABY8FWF8_9ACTO</name>
<evidence type="ECO:0000256" key="9">
    <source>
        <dbReference type="ARBA" id="ARBA00023049"/>
    </source>
</evidence>
<dbReference type="Pfam" id="PF02163">
    <property type="entry name" value="Peptidase_M50"/>
    <property type="match status" value="1"/>
</dbReference>
<accession>A0ABY8FWF8</accession>
<evidence type="ECO:0000256" key="10">
    <source>
        <dbReference type="ARBA" id="ARBA00023136"/>
    </source>
</evidence>
<dbReference type="SUPFAM" id="SSF50156">
    <property type="entry name" value="PDZ domain-like"/>
    <property type="match status" value="1"/>
</dbReference>
<keyword evidence="14" id="KW-1185">Reference proteome</keyword>
<gene>
    <name evidence="13" type="ORF">P7079_05440</name>
</gene>
<keyword evidence="9" id="KW-0482">Metalloprotease</keyword>
<keyword evidence="8 11" id="KW-1133">Transmembrane helix</keyword>
<evidence type="ECO:0000256" key="2">
    <source>
        <dbReference type="ARBA" id="ARBA00004141"/>
    </source>
</evidence>
<keyword evidence="7" id="KW-0862">Zinc</keyword>
<feature type="domain" description="Peptidase M50" evidence="12">
    <location>
        <begin position="10"/>
        <end position="362"/>
    </location>
</feature>
<evidence type="ECO:0000259" key="12">
    <source>
        <dbReference type="Pfam" id="PF02163"/>
    </source>
</evidence>
<keyword evidence="4 13" id="KW-0645">Protease</keyword>
<dbReference type="Proteomes" id="UP001215216">
    <property type="component" value="Chromosome"/>
</dbReference>